<sequence length="108" mass="12697">MVFYKNLVQDLRKKYKAWSGKTAFFTKTKRASLREHQYFVEKPRLLMTAAQRDGIAMALQKQKISYNHVTYTVERQNSKLSMQCLQVQHTKISLSSVRLQKVTSEKPK</sequence>
<gene>
    <name evidence="1" type="ORF">GCK32_011781</name>
</gene>
<dbReference type="Proteomes" id="UP001331761">
    <property type="component" value="Unassembled WGS sequence"/>
</dbReference>
<evidence type="ECO:0000313" key="2">
    <source>
        <dbReference type="Proteomes" id="UP001331761"/>
    </source>
</evidence>
<protein>
    <submittedName>
        <fullName evidence="1">Uncharacterized protein</fullName>
    </submittedName>
</protein>
<organism evidence="1 2">
    <name type="scientific">Trichostrongylus colubriformis</name>
    <name type="common">Black scour worm</name>
    <dbReference type="NCBI Taxonomy" id="6319"/>
    <lineage>
        <taxon>Eukaryota</taxon>
        <taxon>Metazoa</taxon>
        <taxon>Ecdysozoa</taxon>
        <taxon>Nematoda</taxon>
        <taxon>Chromadorea</taxon>
        <taxon>Rhabditida</taxon>
        <taxon>Rhabditina</taxon>
        <taxon>Rhabditomorpha</taxon>
        <taxon>Strongyloidea</taxon>
        <taxon>Trichostrongylidae</taxon>
        <taxon>Trichostrongylus</taxon>
    </lineage>
</organism>
<dbReference type="AlphaFoldDB" id="A0AAN8IVD3"/>
<accession>A0AAN8IVD3</accession>
<comment type="caution">
    <text evidence="1">The sequence shown here is derived from an EMBL/GenBank/DDBJ whole genome shotgun (WGS) entry which is preliminary data.</text>
</comment>
<evidence type="ECO:0000313" key="1">
    <source>
        <dbReference type="EMBL" id="KAK5985128.1"/>
    </source>
</evidence>
<keyword evidence="2" id="KW-1185">Reference proteome</keyword>
<name>A0AAN8IVD3_TRICO</name>
<dbReference type="EMBL" id="WIXE01002089">
    <property type="protein sequence ID" value="KAK5985128.1"/>
    <property type="molecule type" value="Genomic_DNA"/>
</dbReference>
<proteinExistence type="predicted"/>
<reference evidence="1 2" key="1">
    <citation type="submission" date="2019-10" db="EMBL/GenBank/DDBJ databases">
        <title>Assembly and Annotation for the nematode Trichostrongylus colubriformis.</title>
        <authorList>
            <person name="Martin J."/>
        </authorList>
    </citation>
    <scope>NUCLEOTIDE SEQUENCE [LARGE SCALE GENOMIC DNA]</scope>
    <source>
        <strain evidence="1">G859</strain>
        <tissue evidence="1">Whole worm</tissue>
    </source>
</reference>